<dbReference type="InterPro" id="IPR006130">
    <property type="entry name" value="Asp/Orn_carbamoylTrfase"/>
</dbReference>
<evidence type="ECO:0000313" key="10">
    <source>
        <dbReference type="EMBL" id="ASI99152.1"/>
    </source>
</evidence>
<evidence type="ECO:0000259" key="8">
    <source>
        <dbReference type="Pfam" id="PF00185"/>
    </source>
</evidence>
<feature type="binding site" evidence="7">
    <location>
        <position position="267"/>
    </location>
    <ligand>
        <name>carbamoyl phosphate</name>
        <dbReference type="ChEBI" id="CHEBI:58228"/>
    </ligand>
</feature>
<feature type="binding site" evidence="7">
    <location>
        <position position="107"/>
    </location>
    <ligand>
        <name>carbamoyl phosphate</name>
        <dbReference type="ChEBI" id="CHEBI:58228"/>
    </ligand>
</feature>
<dbReference type="FunFam" id="3.40.50.1370:FF:000001">
    <property type="entry name" value="Aspartate carbamoyltransferase"/>
    <property type="match status" value="1"/>
</dbReference>
<evidence type="ECO:0000313" key="11">
    <source>
        <dbReference type="Proteomes" id="UP000197156"/>
    </source>
</evidence>
<dbReference type="NCBIfam" id="NF002032">
    <property type="entry name" value="PRK00856.1"/>
    <property type="match status" value="1"/>
</dbReference>
<name>A0A218P2K3_THECE</name>
<dbReference type="GO" id="GO:0006207">
    <property type="term" value="P:'de novo' pyrimidine nucleobase biosynthetic process"/>
    <property type="evidence" value="ECO:0007669"/>
    <property type="project" value="InterPro"/>
</dbReference>
<comment type="pathway">
    <text evidence="1 7">Pyrimidine metabolism; UMP biosynthesis via de novo pathway; (S)-dihydroorotate from bicarbonate: step 2/3.</text>
</comment>
<dbReference type="Pfam" id="PF00185">
    <property type="entry name" value="OTCace"/>
    <property type="match status" value="1"/>
</dbReference>
<evidence type="ECO:0000256" key="2">
    <source>
        <dbReference type="ARBA" id="ARBA00008896"/>
    </source>
</evidence>
<keyword evidence="4 7" id="KW-0665">Pyrimidine biosynthesis</keyword>
<evidence type="ECO:0000256" key="3">
    <source>
        <dbReference type="ARBA" id="ARBA00022679"/>
    </source>
</evidence>
<dbReference type="PROSITE" id="PS00097">
    <property type="entry name" value="CARBAMOYLTRANSFERASE"/>
    <property type="match status" value="1"/>
</dbReference>
<dbReference type="Pfam" id="PF02729">
    <property type="entry name" value="OTCace_N"/>
    <property type="match status" value="1"/>
</dbReference>
<comment type="subunit">
    <text evidence="7">Heterooligomer of catalytic and regulatory chains.</text>
</comment>
<comment type="similarity">
    <text evidence="2 7">Belongs to the aspartate/ornithine carbamoyltransferase superfamily. ATCase family.</text>
</comment>
<comment type="catalytic activity">
    <reaction evidence="6 7">
        <text>carbamoyl phosphate + L-aspartate = N-carbamoyl-L-aspartate + phosphate + H(+)</text>
        <dbReference type="Rhea" id="RHEA:20013"/>
        <dbReference type="ChEBI" id="CHEBI:15378"/>
        <dbReference type="ChEBI" id="CHEBI:29991"/>
        <dbReference type="ChEBI" id="CHEBI:32814"/>
        <dbReference type="ChEBI" id="CHEBI:43474"/>
        <dbReference type="ChEBI" id="CHEBI:58228"/>
        <dbReference type="EC" id="2.1.3.2"/>
    </reaction>
</comment>
<evidence type="ECO:0000256" key="7">
    <source>
        <dbReference type="HAMAP-Rule" id="MF_00001"/>
    </source>
</evidence>
<dbReference type="GeneID" id="33324298"/>
<evidence type="ECO:0000256" key="4">
    <source>
        <dbReference type="ARBA" id="ARBA00022975"/>
    </source>
</evidence>
<comment type="function">
    <text evidence="5 7">Catalyzes the condensation of carbamoyl phosphate and aspartate to form carbamoyl aspartate and inorganic phosphate, the committed step in the de novo pyrimidine nucleotide biosynthesis pathway.</text>
</comment>
<feature type="binding site" evidence="7">
    <location>
        <position position="58"/>
    </location>
    <ligand>
        <name>carbamoyl phosphate</name>
        <dbReference type="ChEBI" id="CHEBI:58228"/>
    </ligand>
</feature>
<dbReference type="OrthoDB" id="7792at2157"/>
<evidence type="ECO:0000256" key="1">
    <source>
        <dbReference type="ARBA" id="ARBA00004852"/>
    </source>
</evidence>
<feature type="binding site" evidence="7">
    <location>
        <position position="57"/>
    </location>
    <ligand>
        <name>carbamoyl phosphate</name>
        <dbReference type="ChEBI" id="CHEBI:58228"/>
    </ligand>
</feature>
<dbReference type="EMBL" id="CP014854">
    <property type="protein sequence ID" value="ASI99152.1"/>
    <property type="molecule type" value="Genomic_DNA"/>
</dbReference>
<dbReference type="GO" id="GO:0006520">
    <property type="term" value="P:amino acid metabolic process"/>
    <property type="evidence" value="ECO:0007669"/>
    <property type="project" value="InterPro"/>
</dbReference>
<proteinExistence type="inferred from homology"/>
<dbReference type="GO" id="GO:0044205">
    <property type="term" value="P:'de novo' UMP biosynthetic process"/>
    <property type="evidence" value="ECO:0007669"/>
    <property type="project" value="UniProtKB-UniRule"/>
</dbReference>
<feature type="domain" description="Aspartate/ornithine carbamoyltransferase Asp/Orn-binding" evidence="8">
    <location>
        <begin position="154"/>
        <end position="301"/>
    </location>
</feature>
<feature type="binding site" evidence="7">
    <location>
        <position position="168"/>
    </location>
    <ligand>
        <name>L-aspartate</name>
        <dbReference type="ChEBI" id="CHEBI:29991"/>
    </ligand>
</feature>
<dbReference type="InterPro" id="IPR006132">
    <property type="entry name" value="Asp/Orn_carbamoyltranf_P-bd"/>
</dbReference>
<dbReference type="RefSeq" id="WP_088863095.1">
    <property type="nucleotide sequence ID" value="NZ_CP014854.1"/>
</dbReference>
<feature type="binding site" evidence="7">
    <location>
        <position position="138"/>
    </location>
    <ligand>
        <name>carbamoyl phosphate</name>
        <dbReference type="ChEBI" id="CHEBI:58228"/>
    </ligand>
</feature>
<dbReference type="FunFam" id="3.40.50.1370:FF:000002">
    <property type="entry name" value="Aspartate carbamoyltransferase 2"/>
    <property type="match status" value="1"/>
</dbReference>
<dbReference type="InterPro" id="IPR002082">
    <property type="entry name" value="Asp_carbamoyltransf"/>
</dbReference>
<dbReference type="PANTHER" id="PTHR45753">
    <property type="entry name" value="ORNITHINE CARBAMOYLTRANSFERASE, MITOCHONDRIAL"/>
    <property type="match status" value="1"/>
</dbReference>
<gene>
    <name evidence="7" type="primary">pyrB</name>
    <name evidence="10" type="ORF">A3L02_06025</name>
</gene>
<dbReference type="HAMAP" id="MF_00001">
    <property type="entry name" value="Asp_carb_tr"/>
    <property type="match status" value="1"/>
</dbReference>
<accession>A0A218P2K3</accession>
<dbReference type="PANTHER" id="PTHR45753:SF6">
    <property type="entry name" value="ASPARTATE CARBAMOYLTRANSFERASE"/>
    <property type="match status" value="1"/>
</dbReference>
<dbReference type="KEGG" id="tce:A3L02_06025"/>
<dbReference type="SUPFAM" id="SSF53671">
    <property type="entry name" value="Aspartate/ornithine carbamoyltransferase"/>
    <property type="match status" value="1"/>
</dbReference>
<dbReference type="GO" id="GO:0004070">
    <property type="term" value="F:aspartate carbamoyltransferase activity"/>
    <property type="evidence" value="ECO:0007669"/>
    <property type="project" value="UniProtKB-UniRule"/>
</dbReference>
<protein>
    <recommendedName>
        <fullName evidence="7">Aspartate carbamoyltransferase</fullName>
        <ecNumber evidence="7">2.1.3.2</ecNumber>
    </recommendedName>
    <alternativeName>
        <fullName evidence="7">Aspartate transcarbamylase</fullName>
        <shortName evidence="7">ATCase</shortName>
    </alternativeName>
</protein>
<evidence type="ECO:0000256" key="6">
    <source>
        <dbReference type="ARBA" id="ARBA00048859"/>
    </source>
</evidence>
<dbReference type="PRINTS" id="PR00101">
    <property type="entry name" value="ATCASE"/>
</dbReference>
<feature type="binding site" evidence="7">
    <location>
        <position position="228"/>
    </location>
    <ligand>
        <name>L-aspartate</name>
        <dbReference type="ChEBI" id="CHEBI:29991"/>
    </ligand>
</feature>
<dbReference type="Gene3D" id="3.40.50.1370">
    <property type="entry name" value="Aspartate/ornithine carbamoyltransferase"/>
    <property type="match status" value="2"/>
</dbReference>
<dbReference type="NCBIfam" id="TIGR00670">
    <property type="entry name" value="asp_carb_tr"/>
    <property type="match status" value="1"/>
</dbReference>
<dbReference type="UniPathway" id="UPA00070">
    <property type="reaction ID" value="UER00116"/>
</dbReference>
<dbReference type="PRINTS" id="PR00100">
    <property type="entry name" value="AOTCASE"/>
</dbReference>
<dbReference type="Proteomes" id="UP000197156">
    <property type="component" value="Chromosome"/>
</dbReference>
<feature type="binding site" evidence="7">
    <location>
        <position position="135"/>
    </location>
    <ligand>
        <name>carbamoyl phosphate</name>
        <dbReference type="ChEBI" id="CHEBI:58228"/>
    </ligand>
</feature>
<organism evidence="10 11">
    <name type="scientific">Thermococcus celer Vu 13 = JCM 8558</name>
    <dbReference type="NCBI Taxonomy" id="1293037"/>
    <lineage>
        <taxon>Archaea</taxon>
        <taxon>Methanobacteriati</taxon>
        <taxon>Methanobacteriota</taxon>
        <taxon>Thermococci</taxon>
        <taxon>Thermococcales</taxon>
        <taxon>Thermococcaceae</taxon>
        <taxon>Thermococcus</taxon>
    </lineage>
</organism>
<sequence length="307" mass="34241">MEWKGRDVISVRDFSKGDIEFVLKVAERLEGELKEKGSLNYAAGKILATLFFEPSTRTRLSFESAMHCLGGSVIGFSSAASTSVRKGESLADTVRTVEQYSDVIVIRHPMEGAARLAAEVTEIPVINAGDGSNQHPTQTLLDLYTIKRTFGRIDGLSIGLLGDLKYGRTVHSLAQALALYDVELHLISPELLRMPGHIVEELRDRVPVHETTDLEGAVPELDVLYVTRIQRERFPDEQEYLKVKGSYQVNLRLLRKAKENLKVMHPLPRVDEIHPEVDGTEHALYFRQVFSGVPVRMALLGLTLGVI</sequence>
<feature type="binding site" evidence="7">
    <location>
        <position position="268"/>
    </location>
    <ligand>
        <name>carbamoyl phosphate</name>
        <dbReference type="ChEBI" id="CHEBI:58228"/>
    </ligand>
</feature>
<dbReference type="AlphaFoldDB" id="A0A218P2K3"/>
<keyword evidence="3 7" id="KW-0808">Transferase</keyword>
<feature type="binding site" evidence="7">
    <location>
        <position position="86"/>
    </location>
    <ligand>
        <name>L-aspartate</name>
        <dbReference type="ChEBI" id="CHEBI:29991"/>
    </ligand>
</feature>
<keyword evidence="11" id="KW-1185">Reference proteome</keyword>
<evidence type="ECO:0000259" key="9">
    <source>
        <dbReference type="Pfam" id="PF02729"/>
    </source>
</evidence>
<dbReference type="GO" id="GO:0016597">
    <property type="term" value="F:amino acid binding"/>
    <property type="evidence" value="ECO:0007669"/>
    <property type="project" value="InterPro"/>
</dbReference>
<reference evidence="10 11" key="1">
    <citation type="submission" date="2016-03" db="EMBL/GenBank/DDBJ databases">
        <title>Complete genome sequence of Thermococcus celer.</title>
        <authorList>
            <person name="Oger P.M."/>
        </authorList>
    </citation>
    <scope>NUCLEOTIDE SEQUENCE [LARGE SCALE GENOMIC DNA]</scope>
    <source>
        <strain evidence="10 11">Vu 13</strain>
    </source>
</reference>
<dbReference type="InterPro" id="IPR036901">
    <property type="entry name" value="Asp/Orn_carbamoylTrfase_sf"/>
</dbReference>
<dbReference type="InterPro" id="IPR006131">
    <property type="entry name" value="Asp_carbamoyltransf_Asp/Orn-bd"/>
</dbReference>
<dbReference type="EC" id="2.1.3.2" evidence="7"/>
<evidence type="ECO:0000256" key="5">
    <source>
        <dbReference type="ARBA" id="ARBA00043884"/>
    </source>
</evidence>
<feature type="domain" description="Aspartate/ornithine carbamoyltransferase carbamoyl-P binding" evidence="9">
    <location>
        <begin position="6"/>
        <end position="147"/>
    </location>
</feature>